<sequence length="225" mass="25475">MKFSIEWTYETKKKQKIQLTSEAVSLSEALLIAMDIEQTGRVKELVFASDDGQTWTLKELKKLQTKVKEEPSEITAYFDGGFDKGTGECGLGAVIYYTLGNKKMRVRTNEKVAELDSNNEAEYAAFSFLVSALEGLGITRQTVTFKGDSQVVLNQLSGEWPCYEENFSVWLDKIEQQLEKLKIRPIYIPISRKENNEADKLATQALKSIKIHSNLELSKEDENDG</sequence>
<dbReference type="Pfam" id="PF13456">
    <property type="entry name" value="RVT_3"/>
    <property type="match status" value="1"/>
</dbReference>
<dbReference type="PANTHER" id="PTHR46387">
    <property type="entry name" value="POLYNUCLEOTIDYL TRANSFERASE, RIBONUCLEASE H-LIKE SUPERFAMILY PROTEIN"/>
    <property type="match status" value="1"/>
</dbReference>
<keyword evidence="3" id="KW-1185">Reference proteome</keyword>
<dbReference type="PROSITE" id="PS50879">
    <property type="entry name" value="RNASE_H_1"/>
    <property type="match status" value="1"/>
</dbReference>
<organism evidence="2 3">
    <name type="scientific">Metabacillus fastidiosus</name>
    <dbReference type="NCBI Taxonomy" id="1458"/>
    <lineage>
        <taxon>Bacteria</taxon>
        <taxon>Bacillati</taxon>
        <taxon>Bacillota</taxon>
        <taxon>Bacilli</taxon>
        <taxon>Bacillales</taxon>
        <taxon>Bacillaceae</taxon>
        <taxon>Metabacillus</taxon>
    </lineage>
</organism>
<dbReference type="Gene3D" id="3.30.420.10">
    <property type="entry name" value="Ribonuclease H-like superfamily/Ribonuclease H"/>
    <property type="match status" value="1"/>
</dbReference>
<proteinExistence type="predicted"/>
<evidence type="ECO:0000313" key="3">
    <source>
        <dbReference type="Proteomes" id="UP001342826"/>
    </source>
</evidence>
<accession>A0ABU6NVA0</accession>
<dbReference type="PANTHER" id="PTHR46387:SF2">
    <property type="entry name" value="RIBONUCLEASE HI"/>
    <property type="match status" value="1"/>
</dbReference>
<feature type="domain" description="RNase H type-1" evidence="1">
    <location>
        <begin position="70"/>
        <end position="207"/>
    </location>
</feature>
<comment type="caution">
    <text evidence="2">The sequence shown here is derived from an EMBL/GenBank/DDBJ whole genome shotgun (WGS) entry which is preliminary data.</text>
</comment>
<dbReference type="NCBIfam" id="NF005822">
    <property type="entry name" value="PRK07708.1"/>
    <property type="match status" value="1"/>
</dbReference>
<reference evidence="2 3" key="1">
    <citation type="submission" date="2023-03" db="EMBL/GenBank/DDBJ databases">
        <title>Bacillus Genome Sequencing.</title>
        <authorList>
            <person name="Dunlap C."/>
        </authorList>
    </citation>
    <scope>NUCLEOTIDE SEQUENCE [LARGE SCALE GENOMIC DNA]</scope>
    <source>
        <strain evidence="2 3">NRS-1717</strain>
    </source>
</reference>
<dbReference type="SUPFAM" id="SSF53098">
    <property type="entry name" value="Ribonuclease H-like"/>
    <property type="match status" value="1"/>
</dbReference>
<dbReference type="EMBL" id="JARTFS010000005">
    <property type="protein sequence ID" value="MED4400638.1"/>
    <property type="molecule type" value="Genomic_DNA"/>
</dbReference>
<dbReference type="InterPro" id="IPR036397">
    <property type="entry name" value="RNaseH_sf"/>
</dbReference>
<dbReference type="InterPro" id="IPR002156">
    <property type="entry name" value="RNaseH_domain"/>
</dbReference>
<evidence type="ECO:0000259" key="1">
    <source>
        <dbReference type="PROSITE" id="PS50879"/>
    </source>
</evidence>
<gene>
    <name evidence="2" type="ORF">P9271_04755</name>
</gene>
<dbReference type="Proteomes" id="UP001342826">
    <property type="component" value="Unassembled WGS sequence"/>
</dbReference>
<dbReference type="InterPro" id="IPR012337">
    <property type="entry name" value="RNaseH-like_sf"/>
</dbReference>
<dbReference type="CDD" id="cd09279">
    <property type="entry name" value="RNase_HI_like"/>
    <property type="match status" value="1"/>
</dbReference>
<protein>
    <submittedName>
        <fullName evidence="2">Reverse transcriptase-like protein</fullName>
    </submittedName>
</protein>
<evidence type="ECO:0000313" key="2">
    <source>
        <dbReference type="EMBL" id="MED4400638.1"/>
    </source>
</evidence>
<name>A0ABU6NVA0_9BACI</name>